<dbReference type="InterPro" id="IPR000843">
    <property type="entry name" value="HTH_LacI"/>
</dbReference>
<evidence type="ECO:0000313" key="6">
    <source>
        <dbReference type="Proteomes" id="UP000058074"/>
    </source>
</evidence>
<dbReference type="Gene3D" id="1.10.260.40">
    <property type="entry name" value="lambda repressor-like DNA-binding domains"/>
    <property type="match status" value="1"/>
</dbReference>
<dbReference type="Pfam" id="PF00356">
    <property type="entry name" value="LacI"/>
    <property type="match status" value="1"/>
</dbReference>
<dbReference type="RefSeq" id="WP_084758137.1">
    <property type="nucleotide sequence ID" value="NZ_CP012700.1"/>
</dbReference>
<keyword evidence="1" id="KW-0805">Transcription regulation</keyword>
<evidence type="ECO:0000256" key="2">
    <source>
        <dbReference type="ARBA" id="ARBA00023125"/>
    </source>
</evidence>
<reference evidence="5 6" key="1">
    <citation type="journal article" date="2015" name="Genome Announc.">
        <title>Complete Genome Sequence of Polypropylene Glycol- and Polyethylene Glycol-Degrading Sphingopyxis macrogoltabida Strain EY-1.</title>
        <authorList>
            <person name="Ohtsubo Y."/>
            <person name="Nagata Y."/>
            <person name="Numata M."/>
            <person name="Tsuchikane K."/>
            <person name="Hosoyama A."/>
            <person name="Yamazoe A."/>
            <person name="Tsuda M."/>
            <person name="Fujita N."/>
            <person name="Kawai F."/>
        </authorList>
    </citation>
    <scope>NUCLEOTIDE SEQUENCE [LARGE SCALE GENOMIC DNA]</scope>
    <source>
        <strain evidence="5 6">EY-1</strain>
    </source>
</reference>
<accession>A0A0N9US07</accession>
<dbReference type="Gene3D" id="3.40.50.2300">
    <property type="match status" value="2"/>
</dbReference>
<proteinExistence type="predicted"/>
<dbReference type="SUPFAM" id="SSF47413">
    <property type="entry name" value="lambda repressor-like DNA-binding domains"/>
    <property type="match status" value="1"/>
</dbReference>
<dbReference type="Proteomes" id="UP000058074">
    <property type="component" value="Chromosome"/>
</dbReference>
<dbReference type="InterPro" id="IPR046335">
    <property type="entry name" value="LacI/GalR-like_sensor"/>
</dbReference>
<feature type="domain" description="HTH lacI-type" evidence="4">
    <location>
        <begin position="10"/>
        <end position="64"/>
    </location>
</feature>
<dbReference type="CDD" id="cd06295">
    <property type="entry name" value="PBP1_CelR"/>
    <property type="match status" value="1"/>
</dbReference>
<dbReference type="PANTHER" id="PTHR30146:SF120">
    <property type="entry name" value="ALANINE RACEMASE"/>
    <property type="match status" value="1"/>
</dbReference>
<organism evidence="5 6">
    <name type="scientific">Sphingopyxis macrogoltabida</name>
    <name type="common">Sphingomonas macrogoltabidus</name>
    <dbReference type="NCBI Taxonomy" id="33050"/>
    <lineage>
        <taxon>Bacteria</taxon>
        <taxon>Pseudomonadati</taxon>
        <taxon>Pseudomonadota</taxon>
        <taxon>Alphaproteobacteria</taxon>
        <taxon>Sphingomonadales</taxon>
        <taxon>Sphingomonadaceae</taxon>
        <taxon>Sphingopyxis</taxon>
    </lineage>
</organism>
<dbReference type="GO" id="GO:0003700">
    <property type="term" value="F:DNA-binding transcription factor activity"/>
    <property type="evidence" value="ECO:0007669"/>
    <property type="project" value="TreeGrafter"/>
</dbReference>
<dbReference type="PANTHER" id="PTHR30146">
    <property type="entry name" value="LACI-RELATED TRANSCRIPTIONAL REPRESSOR"/>
    <property type="match status" value="1"/>
</dbReference>
<dbReference type="GO" id="GO:0000976">
    <property type="term" value="F:transcription cis-regulatory region binding"/>
    <property type="evidence" value="ECO:0007669"/>
    <property type="project" value="TreeGrafter"/>
</dbReference>
<evidence type="ECO:0000313" key="5">
    <source>
        <dbReference type="EMBL" id="ALH79332.1"/>
    </source>
</evidence>
<dbReference type="PATRIC" id="fig|33050.5.peg.582"/>
<dbReference type="InterPro" id="IPR028082">
    <property type="entry name" value="Peripla_BP_I"/>
</dbReference>
<evidence type="ECO:0000256" key="1">
    <source>
        <dbReference type="ARBA" id="ARBA00023015"/>
    </source>
</evidence>
<keyword evidence="2" id="KW-0238">DNA-binding</keyword>
<dbReference type="PROSITE" id="PS50932">
    <property type="entry name" value="HTH_LACI_2"/>
    <property type="match status" value="1"/>
</dbReference>
<protein>
    <recommendedName>
        <fullName evidence="4">HTH lacI-type domain-containing protein</fullName>
    </recommendedName>
</protein>
<dbReference type="SUPFAM" id="SSF53822">
    <property type="entry name" value="Periplasmic binding protein-like I"/>
    <property type="match status" value="1"/>
</dbReference>
<dbReference type="InterPro" id="IPR010982">
    <property type="entry name" value="Lambda_DNA-bd_dom_sf"/>
</dbReference>
<dbReference type="Pfam" id="PF13377">
    <property type="entry name" value="Peripla_BP_3"/>
    <property type="match status" value="1"/>
</dbReference>
<name>A0A0N9US07_SPHMC</name>
<sequence>MSRTGKSERPTMEMVATLAGVSKITVSRALRGSDLVRPEVRERIVQVAGQVGYRMNVAARSLRTRETRTIAVVIDQIDPGRQSHTDPLILSIIGGLLETLTPAGYSTLLTTNEHFLSSSAVGADGAVMLGQGEGAHRVTQVSAMNLPMVVWGEPVPGVSVKVVGSDNRMGGKLAAEHLVGRGATRLLFLGDVQHPEIAARLEGFREALASSEARLVGALSCPFTAEGGAEAIRSALDAGTTFDAVFAASDFIAAGACDALSARKLSVPGDVAIVGFDDAPIASVHRPSISSIRQDGAEAGHALAHAVIALIEGDTAAPAHALPVELIARETSR</sequence>
<dbReference type="SMART" id="SM00354">
    <property type="entry name" value="HTH_LACI"/>
    <property type="match status" value="1"/>
</dbReference>
<keyword evidence="3" id="KW-0804">Transcription</keyword>
<dbReference type="EMBL" id="CP012700">
    <property type="protein sequence ID" value="ALH79332.1"/>
    <property type="molecule type" value="Genomic_DNA"/>
</dbReference>
<dbReference type="KEGG" id="smag:AN936_02790"/>
<evidence type="ECO:0000259" key="4">
    <source>
        <dbReference type="PROSITE" id="PS50932"/>
    </source>
</evidence>
<evidence type="ECO:0000256" key="3">
    <source>
        <dbReference type="ARBA" id="ARBA00023163"/>
    </source>
</evidence>
<dbReference type="CDD" id="cd01392">
    <property type="entry name" value="HTH_LacI"/>
    <property type="match status" value="1"/>
</dbReference>
<dbReference type="OrthoDB" id="8433438at2"/>
<gene>
    <name evidence="5" type="ORF">AN936_02790</name>
</gene>
<dbReference type="AlphaFoldDB" id="A0A0N9US07"/>